<reference evidence="1" key="1">
    <citation type="submission" date="2018-02" db="EMBL/GenBank/DDBJ databases">
        <title>Rhizophora mucronata_Transcriptome.</title>
        <authorList>
            <person name="Meera S.P."/>
            <person name="Sreeshan A."/>
            <person name="Augustine A."/>
        </authorList>
    </citation>
    <scope>NUCLEOTIDE SEQUENCE</scope>
    <source>
        <tissue evidence="1">Leaf</tissue>
    </source>
</reference>
<protein>
    <submittedName>
        <fullName evidence="1">Uncharacterized protein</fullName>
    </submittedName>
</protein>
<sequence length="29" mass="3482">MVKSTQEFQLKTQQYCNHVKQCSAHSKLW</sequence>
<organism evidence="1">
    <name type="scientific">Rhizophora mucronata</name>
    <name type="common">Asiatic mangrove</name>
    <dbReference type="NCBI Taxonomy" id="61149"/>
    <lineage>
        <taxon>Eukaryota</taxon>
        <taxon>Viridiplantae</taxon>
        <taxon>Streptophyta</taxon>
        <taxon>Embryophyta</taxon>
        <taxon>Tracheophyta</taxon>
        <taxon>Spermatophyta</taxon>
        <taxon>Magnoliopsida</taxon>
        <taxon>eudicotyledons</taxon>
        <taxon>Gunneridae</taxon>
        <taxon>Pentapetalae</taxon>
        <taxon>rosids</taxon>
        <taxon>fabids</taxon>
        <taxon>Malpighiales</taxon>
        <taxon>Rhizophoraceae</taxon>
        <taxon>Rhizophora</taxon>
    </lineage>
</organism>
<name>A0A2P2Q2K5_RHIMU</name>
<evidence type="ECO:0000313" key="1">
    <source>
        <dbReference type="EMBL" id="MBX61184.1"/>
    </source>
</evidence>
<accession>A0A2P2Q2K5</accession>
<dbReference type="AlphaFoldDB" id="A0A2P2Q2K5"/>
<dbReference type="EMBL" id="GGEC01080700">
    <property type="protein sequence ID" value="MBX61184.1"/>
    <property type="molecule type" value="Transcribed_RNA"/>
</dbReference>
<proteinExistence type="predicted"/>